<protein>
    <submittedName>
        <fullName evidence="8">MFS domain-containing protein</fullName>
    </submittedName>
</protein>
<comment type="subcellular location">
    <subcellularLocation>
        <location evidence="1">Membrane</location>
    </subcellularLocation>
</comment>
<accession>A0A0M3J8M5</accession>
<proteinExistence type="predicted"/>
<evidence type="ECO:0000256" key="1">
    <source>
        <dbReference type="ARBA" id="ARBA00004370"/>
    </source>
</evidence>
<sequence length="135" mass="15205">MTSFLSETTYVGISMMGMSFGMNLVLGQHLPFLIGIHTIAATIVVILVCCLEETPKYLLIKRNDREAALKSLEFYRGATDENQKVMDSIEKEAKEGFAAPFPASISIILRTRHLRQAFLVGFCCMQVSEFLTYRE</sequence>
<dbReference type="Pfam" id="PF00083">
    <property type="entry name" value="Sugar_tr"/>
    <property type="match status" value="1"/>
</dbReference>
<keyword evidence="4 5" id="KW-0472">Membrane</keyword>
<dbReference type="OrthoDB" id="8120565at2759"/>
<dbReference type="Gene3D" id="1.20.1250.20">
    <property type="entry name" value="MFS general substrate transporter like domains"/>
    <property type="match status" value="1"/>
</dbReference>
<evidence type="ECO:0000256" key="5">
    <source>
        <dbReference type="SAM" id="Phobius"/>
    </source>
</evidence>
<dbReference type="InterPro" id="IPR005828">
    <property type="entry name" value="MFS_sugar_transport-like"/>
</dbReference>
<dbReference type="GO" id="GO:0016020">
    <property type="term" value="C:membrane"/>
    <property type="evidence" value="ECO:0007669"/>
    <property type="project" value="UniProtKB-SubCell"/>
</dbReference>
<evidence type="ECO:0000313" key="8">
    <source>
        <dbReference type="WBParaSite" id="ASIM_0000393001-mRNA-1"/>
    </source>
</evidence>
<organism evidence="8">
    <name type="scientific">Anisakis simplex</name>
    <name type="common">Herring worm</name>
    <dbReference type="NCBI Taxonomy" id="6269"/>
    <lineage>
        <taxon>Eukaryota</taxon>
        <taxon>Metazoa</taxon>
        <taxon>Ecdysozoa</taxon>
        <taxon>Nematoda</taxon>
        <taxon>Chromadorea</taxon>
        <taxon>Rhabditida</taxon>
        <taxon>Spirurina</taxon>
        <taxon>Ascaridomorpha</taxon>
        <taxon>Ascaridoidea</taxon>
        <taxon>Anisakidae</taxon>
        <taxon>Anisakis</taxon>
        <taxon>Anisakis simplex complex</taxon>
    </lineage>
</organism>
<dbReference type="AlphaFoldDB" id="A0A0M3J8M5"/>
<gene>
    <name evidence="6" type="ORF">ASIM_LOCUS3759</name>
</gene>
<dbReference type="SUPFAM" id="SSF103473">
    <property type="entry name" value="MFS general substrate transporter"/>
    <property type="match status" value="1"/>
</dbReference>
<feature type="transmembrane region" description="Helical" evidence="5">
    <location>
        <begin position="32"/>
        <end position="51"/>
    </location>
</feature>
<reference evidence="6 7" key="2">
    <citation type="submission" date="2018-11" db="EMBL/GenBank/DDBJ databases">
        <authorList>
            <consortium name="Pathogen Informatics"/>
        </authorList>
    </citation>
    <scope>NUCLEOTIDE SEQUENCE [LARGE SCALE GENOMIC DNA]</scope>
</reference>
<dbReference type="PANTHER" id="PTHR23503">
    <property type="entry name" value="SOLUTE CARRIER FAMILY 2"/>
    <property type="match status" value="1"/>
</dbReference>
<name>A0A0M3J8M5_ANISI</name>
<keyword evidence="2 5" id="KW-0812">Transmembrane</keyword>
<evidence type="ECO:0000256" key="4">
    <source>
        <dbReference type="ARBA" id="ARBA00023136"/>
    </source>
</evidence>
<evidence type="ECO:0000313" key="6">
    <source>
        <dbReference type="EMBL" id="VDK22302.1"/>
    </source>
</evidence>
<evidence type="ECO:0000256" key="3">
    <source>
        <dbReference type="ARBA" id="ARBA00022989"/>
    </source>
</evidence>
<dbReference type="InterPro" id="IPR045263">
    <property type="entry name" value="GLUT"/>
</dbReference>
<dbReference type="InterPro" id="IPR036259">
    <property type="entry name" value="MFS_trans_sf"/>
</dbReference>
<dbReference type="EMBL" id="UYRR01006061">
    <property type="protein sequence ID" value="VDK22302.1"/>
    <property type="molecule type" value="Genomic_DNA"/>
</dbReference>
<evidence type="ECO:0000256" key="2">
    <source>
        <dbReference type="ARBA" id="ARBA00022692"/>
    </source>
</evidence>
<dbReference type="GO" id="GO:0015149">
    <property type="term" value="F:hexose transmembrane transporter activity"/>
    <property type="evidence" value="ECO:0007669"/>
    <property type="project" value="TreeGrafter"/>
</dbReference>
<dbReference type="PANTHER" id="PTHR23503:SF108">
    <property type="entry name" value="MAJOR FACILITATOR SUPERFAMILY (MFS) PROFILE DOMAIN-CONTAINING PROTEIN"/>
    <property type="match status" value="1"/>
</dbReference>
<keyword evidence="3 5" id="KW-1133">Transmembrane helix</keyword>
<dbReference type="Proteomes" id="UP000267096">
    <property type="component" value="Unassembled WGS sequence"/>
</dbReference>
<evidence type="ECO:0000313" key="7">
    <source>
        <dbReference type="Proteomes" id="UP000267096"/>
    </source>
</evidence>
<dbReference type="WBParaSite" id="ASIM_0000393001-mRNA-1">
    <property type="protein sequence ID" value="ASIM_0000393001-mRNA-1"/>
    <property type="gene ID" value="ASIM_0000393001"/>
</dbReference>
<keyword evidence="7" id="KW-1185">Reference proteome</keyword>
<reference evidence="8" key="1">
    <citation type="submission" date="2017-02" db="UniProtKB">
        <authorList>
            <consortium name="WormBaseParasite"/>
        </authorList>
    </citation>
    <scope>IDENTIFICATION</scope>
</reference>